<dbReference type="AlphaFoldDB" id="A0A017HBA9"/>
<evidence type="ECO:0008006" key="3">
    <source>
        <dbReference type="Google" id="ProtNLM"/>
    </source>
</evidence>
<dbReference type="Proteomes" id="UP000025047">
    <property type="component" value="Unassembled WGS sequence"/>
</dbReference>
<evidence type="ECO:0000313" key="2">
    <source>
        <dbReference type="Proteomes" id="UP000025047"/>
    </source>
</evidence>
<reference evidence="1 2" key="1">
    <citation type="submission" date="2013-03" db="EMBL/GenBank/DDBJ databases">
        <authorList>
            <person name="Fiebig A."/>
            <person name="Goeker M."/>
            <person name="Klenk H.-P.P."/>
        </authorList>
    </citation>
    <scope>NUCLEOTIDE SEQUENCE [LARGE SCALE GENOMIC DNA]</scope>
    <source>
        <strain evidence="1 2">DSM 17492</strain>
    </source>
</reference>
<organism evidence="1 2">
    <name type="scientific">Limimaricola hongkongensis DSM 17492</name>
    <dbReference type="NCBI Taxonomy" id="1122180"/>
    <lineage>
        <taxon>Bacteria</taxon>
        <taxon>Pseudomonadati</taxon>
        <taxon>Pseudomonadota</taxon>
        <taxon>Alphaproteobacteria</taxon>
        <taxon>Rhodobacterales</taxon>
        <taxon>Paracoccaceae</taxon>
        <taxon>Limimaricola</taxon>
    </lineage>
</organism>
<sequence>MHSKVEELWALEKRNWLDGADFYERQLAPDAAMVIPYPEARKDRIAALSGKCPARQWEAVELYDQSVTQRGETVLLSYRVVAWRDCCAAPLRARCASTYLDDDGSWLRLSHERETLEVEETQGKVSILRRPERPEPRLGAA</sequence>
<protein>
    <recommendedName>
        <fullName evidence="3">DUF4440 domain-containing protein</fullName>
    </recommendedName>
</protein>
<dbReference type="OrthoDB" id="7353854at2"/>
<keyword evidence="2" id="KW-1185">Reference proteome</keyword>
<name>A0A017HBA9_9RHOB</name>
<dbReference type="PATRIC" id="fig|1122180.6.peg.1713"/>
<comment type="caution">
    <text evidence="1">The sequence shown here is derived from an EMBL/GenBank/DDBJ whole genome shotgun (WGS) entry which is preliminary data.</text>
</comment>
<dbReference type="RefSeq" id="WP_017928789.1">
    <property type="nucleotide sequence ID" value="NZ_KB822998.1"/>
</dbReference>
<dbReference type="EMBL" id="APGJ01000006">
    <property type="protein sequence ID" value="EYD71661.1"/>
    <property type="molecule type" value="Genomic_DNA"/>
</dbReference>
<gene>
    <name evidence="1" type="ORF">Lokhon_01729</name>
</gene>
<proteinExistence type="predicted"/>
<accession>A0A017HBA9</accession>
<evidence type="ECO:0000313" key="1">
    <source>
        <dbReference type="EMBL" id="EYD71661.1"/>
    </source>
</evidence>
<dbReference type="HOGENOM" id="CLU_147392_1_0_5"/>
<dbReference type="STRING" id="1122180.Lokhon_01729"/>